<organism evidence="8 9">
    <name type="scientific">Pseudodesulfovibrio cashew</name>
    <dbReference type="NCBI Taxonomy" id="2678688"/>
    <lineage>
        <taxon>Bacteria</taxon>
        <taxon>Pseudomonadati</taxon>
        <taxon>Thermodesulfobacteriota</taxon>
        <taxon>Desulfovibrionia</taxon>
        <taxon>Desulfovibrionales</taxon>
        <taxon>Desulfovibrionaceae</taxon>
    </lineage>
</organism>
<evidence type="ECO:0000256" key="4">
    <source>
        <dbReference type="ARBA" id="ARBA00022989"/>
    </source>
</evidence>
<evidence type="ECO:0000256" key="6">
    <source>
        <dbReference type="RuleBase" id="RU366058"/>
    </source>
</evidence>
<accession>A0A6I6JFS1</accession>
<evidence type="ECO:0000313" key="8">
    <source>
        <dbReference type="EMBL" id="QGY41676.1"/>
    </source>
</evidence>
<dbReference type="GO" id="GO:0005886">
    <property type="term" value="C:plasma membrane"/>
    <property type="evidence" value="ECO:0007669"/>
    <property type="project" value="UniProtKB-SubCell"/>
</dbReference>
<proteinExistence type="inferred from homology"/>
<feature type="transmembrane region" description="Helical" evidence="6">
    <location>
        <begin position="200"/>
        <end position="222"/>
    </location>
</feature>
<sequence>MTSNNSDNRSGVRAVAKGLVMAAGLGLAVYLARFLGLGDMLGDTQWFNEHVLGHGVLSVFIYLGVSAVFTAVGLPRQLIGFLGGFAFGVGWGTVLSTLGSGMGCALAACYARWGGRELVARKLGHRIGRLDGFLRHKPFKTALAIRFFPLGSNVLTNLAAGISSIPLVPFIVGSTLGYVPQSFIFALFGAGMNRESSTGVALTVAMAVVLFVVSIWIGMAVYRSYRKEAREAGLTPDDGE</sequence>
<gene>
    <name evidence="8" type="ORF">GM415_16615</name>
</gene>
<evidence type="ECO:0000256" key="3">
    <source>
        <dbReference type="ARBA" id="ARBA00022692"/>
    </source>
</evidence>
<dbReference type="AlphaFoldDB" id="A0A6I6JFS1"/>
<comment type="subcellular location">
    <subcellularLocation>
        <location evidence="1 6">Cell membrane</location>
        <topology evidence="1 6">Multi-pass membrane protein</topology>
    </subcellularLocation>
</comment>
<dbReference type="Pfam" id="PF09335">
    <property type="entry name" value="VTT_dom"/>
    <property type="match status" value="1"/>
</dbReference>
<keyword evidence="4 6" id="KW-1133">Transmembrane helix</keyword>
<comment type="similarity">
    <text evidence="6">Belongs to the TVP38/TMEM64 family.</text>
</comment>
<evidence type="ECO:0000313" key="9">
    <source>
        <dbReference type="Proteomes" id="UP000428328"/>
    </source>
</evidence>
<keyword evidence="9" id="KW-1185">Reference proteome</keyword>
<reference evidence="8 9" key="1">
    <citation type="submission" date="2019-11" db="EMBL/GenBank/DDBJ databases">
        <authorList>
            <person name="Zheng R.K."/>
            <person name="Sun C.M."/>
        </authorList>
    </citation>
    <scope>NUCLEOTIDE SEQUENCE [LARGE SCALE GENOMIC DNA]</scope>
    <source>
        <strain evidence="8 9">SRB007</strain>
    </source>
</reference>
<dbReference type="InterPro" id="IPR015414">
    <property type="entry name" value="TMEM64"/>
</dbReference>
<dbReference type="InterPro" id="IPR032816">
    <property type="entry name" value="VTT_dom"/>
</dbReference>
<feature type="transmembrane region" description="Helical" evidence="6">
    <location>
        <begin position="81"/>
        <end position="113"/>
    </location>
</feature>
<keyword evidence="2 6" id="KW-1003">Cell membrane</keyword>
<feature type="transmembrane region" description="Helical" evidence="6">
    <location>
        <begin position="167"/>
        <end position="188"/>
    </location>
</feature>
<dbReference type="PANTHER" id="PTHR12677:SF59">
    <property type="entry name" value="GOLGI APPARATUS MEMBRANE PROTEIN TVP38-RELATED"/>
    <property type="match status" value="1"/>
</dbReference>
<protein>
    <recommendedName>
        <fullName evidence="6">TVP38/TMEM64 family membrane protein</fullName>
    </recommendedName>
</protein>
<keyword evidence="3 6" id="KW-0812">Transmembrane</keyword>
<dbReference type="KEGG" id="psel:GM415_16615"/>
<feature type="domain" description="VTT" evidence="7">
    <location>
        <begin position="74"/>
        <end position="190"/>
    </location>
</feature>
<dbReference type="Proteomes" id="UP000428328">
    <property type="component" value="Chromosome"/>
</dbReference>
<evidence type="ECO:0000256" key="1">
    <source>
        <dbReference type="ARBA" id="ARBA00004651"/>
    </source>
</evidence>
<evidence type="ECO:0000259" key="7">
    <source>
        <dbReference type="Pfam" id="PF09335"/>
    </source>
</evidence>
<keyword evidence="5 6" id="KW-0472">Membrane</keyword>
<feature type="transmembrane region" description="Helical" evidence="6">
    <location>
        <begin position="143"/>
        <end position="160"/>
    </location>
</feature>
<feature type="transmembrane region" description="Helical" evidence="6">
    <location>
        <begin position="12"/>
        <end position="32"/>
    </location>
</feature>
<name>A0A6I6JFS1_9BACT</name>
<evidence type="ECO:0000256" key="2">
    <source>
        <dbReference type="ARBA" id="ARBA00022475"/>
    </source>
</evidence>
<dbReference type="RefSeq" id="WP_158950154.1">
    <property type="nucleotide sequence ID" value="NZ_CP046400.1"/>
</dbReference>
<dbReference type="EMBL" id="CP046400">
    <property type="protein sequence ID" value="QGY41676.1"/>
    <property type="molecule type" value="Genomic_DNA"/>
</dbReference>
<dbReference type="PANTHER" id="PTHR12677">
    <property type="entry name" value="GOLGI APPARATUS MEMBRANE PROTEIN TVP38-RELATED"/>
    <property type="match status" value="1"/>
</dbReference>
<evidence type="ECO:0000256" key="5">
    <source>
        <dbReference type="ARBA" id="ARBA00023136"/>
    </source>
</evidence>
<feature type="transmembrane region" description="Helical" evidence="6">
    <location>
        <begin position="52"/>
        <end position="74"/>
    </location>
</feature>